<proteinExistence type="predicted"/>
<sequence>MTTYDTSTVHGVHLVHDGPETAPPLLLIHGSGASGSTWEPMVPALAERFHVLRIDLPGCGRSSTAPSYAVPDQADRVAAVLDELGLTEGVPVVGHSSGGYVATALAERRPDLVGPIVLLSTGPDMEALRPEPALVKLLTGAALGALVWPLRTDALLRKGIAATAEKPVTISDEAVDDLRRTSFKTFRAIMQANREYLVEQDVPERLRRIGRKPLVIFGDADPRWEPASAHAYEVVSGSRVAYLPGVGHVAMLEAPDETARLLLEFLG</sequence>
<dbReference type="PRINTS" id="PR00412">
    <property type="entry name" value="EPOXHYDRLASE"/>
</dbReference>
<evidence type="ECO:0000259" key="2">
    <source>
        <dbReference type="Pfam" id="PF12697"/>
    </source>
</evidence>
<dbReference type="InterPro" id="IPR050266">
    <property type="entry name" value="AB_hydrolase_sf"/>
</dbReference>
<comment type="caution">
    <text evidence="3">The sequence shown here is derived from an EMBL/GenBank/DDBJ whole genome shotgun (WGS) entry which is preliminary data.</text>
</comment>
<dbReference type="RefSeq" id="WP_165108513.1">
    <property type="nucleotide sequence ID" value="NZ_JAALAA010000001.1"/>
</dbReference>
<organism evidence="3 4">
    <name type="scientific">Nocardioides turkmenicus</name>
    <dbReference type="NCBI Taxonomy" id="2711220"/>
    <lineage>
        <taxon>Bacteria</taxon>
        <taxon>Bacillati</taxon>
        <taxon>Actinomycetota</taxon>
        <taxon>Actinomycetes</taxon>
        <taxon>Propionibacteriales</taxon>
        <taxon>Nocardioidaceae</taxon>
        <taxon>Nocardioides</taxon>
    </lineage>
</organism>
<reference evidence="3 4" key="1">
    <citation type="submission" date="2020-02" db="EMBL/GenBank/DDBJ databases">
        <title>Whole-genome analyses of novel actinobacteria.</title>
        <authorList>
            <person name="Sahin N."/>
        </authorList>
    </citation>
    <scope>NUCLEOTIDE SEQUENCE [LARGE SCALE GENOMIC DNA]</scope>
    <source>
        <strain evidence="3 4">KC13</strain>
    </source>
</reference>
<dbReference type="PRINTS" id="PR00111">
    <property type="entry name" value="ABHYDROLASE"/>
</dbReference>
<evidence type="ECO:0000313" key="3">
    <source>
        <dbReference type="EMBL" id="NGN91142.1"/>
    </source>
</evidence>
<dbReference type="PANTHER" id="PTHR43798">
    <property type="entry name" value="MONOACYLGLYCEROL LIPASE"/>
    <property type="match status" value="1"/>
</dbReference>
<dbReference type="Gene3D" id="3.40.50.1820">
    <property type="entry name" value="alpha/beta hydrolase"/>
    <property type="match status" value="1"/>
</dbReference>
<evidence type="ECO:0000313" key="4">
    <source>
        <dbReference type="Proteomes" id="UP000483261"/>
    </source>
</evidence>
<accession>A0A6M1QUV9</accession>
<evidence type="ECO:0000256" key="1">
    <source>
        <dbReference type="ARBA" id="ARBA00022801"/>
    </source>
</evidence>
<dbReference type="InterPro" id="IPR029058">
    <property type="entry name" value="AB_hydrolase_fold"/>
</dbReference>
<dbReference type="InterPro" id="IPR000073">
    <property type="entry name" value="AB_hydrolase_1"/>
</dbReference>
<dbReference type="Pfam" id="PF12697">
    <property type="entry name" value="Abhydrolase_6"/>
    <property type="match status" value="1"/>
</dbReference>
<gene>
    <name evidence="3" type="ORF">G5C66_00100</name>
</gene>
<keyword evidence="4" id="KW-1185">Reference proteome</keyword>
<dbReference type="GO" id="GO:0016787">
    <property type="term" value="F:hydrolase activity"/>
    <property type="evidence" value="ECO:0007669"/>
    <property type="project" value="UniProtKB-KW"/>
</dbReference>
<feature type="domain" description="AB hydrolase-1" evidence="2">
    <location>
        <begin position="25"/>
        <end position="260"/>
    </location>
</feature>
<keyword evidence="1 3" id="KW-0378">Hydrolase</keyword>
<dbReference type="PANTHER" id="PTHR43798:SF31">
    <property type="entry name" value="AB HYDROLASE SUPERFAMILY PROTEIN YCLE"/>
    <property type="match status" value="1"/>
</dbReference>
<dbReference type="GO" id="GO:0016020">
    <property type="term" value="C:membrane"/>
    <property type="evidence" value="ECO:0007669"/>
    <property type="project" value="TreeGrafter"/>
</dbReference>
<protein>
    <submittedName>
        <fullName evidence="3">Alpha/beta hydrolase</fullName>
    </submittedName>
</protein>
<dbReference type="InterPro" id="IPR000639">
    <property type="entry name" value="Epox_hydrolase-like"/>
</dbReference>
<dbReference type="EMBL" id="JAALAA010000001">
    <property type="protein sequence ID" value="NGN91142.1"/>
    <property type="molecule type" value="Genomic_DNA"/>
</dbReference>
<dbReference type="SUPFAM" id="SSF53474">
    <property type="entry name" value="alpha/beta-Hydrolases"/>
    <property type="match status" value="1"/>
</dbReference>
<name>A0A6M1QUV9_9ACTN</name>
<dbReference type="AlphaFoldDB" id="A0A6M1QUV9"/>
<dbReference type="Proteomes" id="UP000483261">
    <property type="component" value="Unassembled WGS sequence"/>
</dbReference>